<sequence length="340" mass="38256">MYVSCQMHTLVCFDPVKRCGEMNASHRCTGPRTASATEMRSKTAPQRKVWLSRAEIQRALPRKSFFSCHDNKLRKARFESGEFAAFSTKSNPLVPGLSNVMPSRSAKASLRSVAADETDGTGSAVKTTSSQNVSKESITGDSKTENMKPNWVESVKNKAISRIKNENLDALGQSHSNLLHENSELFLHDCKPLFEYLKFVKNNKDEWLVTYGSVPPSSQNQHIFASAAAKSTESYLVTASYEVGARRSFLVDSRHHPEVTHDKNRKSHQEDKKNLKTQDGNEVDEMSEIDRLRLKAKLWAESVSTSTLIRCRIKCLQALGEDDTSLTTWWTSLQTCTYLR</sequence>
<dbReference type="CTD" id="20240928"/>
<keyword evidence="3" id="KW-1185">Reference proteome</keyword>
<evidence type="ECO:0000313" key="3">
    <source>
        <dbReference type="Proteomes" id="UP000030746"/>
    </source>
</evidence>
<evidence type="ECO:0000313" key="2">
    <source>
        <dbReference type="EMBL" id="ESO84524.1"/>
    </source>
</evidence>
<feature type="region of interest" description="Disordered" evidence="1">
    <location>
        <begin position="111"/>
        <end position="147"/>
    </location>
</feature>
<name>V4B7F5_LOTGI</name>
<proteinExistence type="predicted"/>
<dbReference type="KEGG" id="lgi:LOTGIDRAFT_168592"/>
<dbReference type="OMA" id="FSCHENA"/>
<gene>
    <name evidence="2" type="ORF">LOTGIDRAFT_168592</name>
</gene>
<evidence type="ECO:0000256" key="1">
    <source>
        <dbReference type="SAM" id="MobiDB-lite"/>
    </source>
</evidence>
<feature type="compositionally biased region" description="Basic and acidic residues" evidence="1">
    <location>
        <begin position="254"/>
        <end position="276"/>
    </location>
</feature>
<dbReference type="EMBL" id="KB203470">
    <property type="protein sequence ID" value="ESO84524.1"/>
    <property type="molecule type" value="Genomic_DNA"/>
</dbReference>
<accession>V4B7F5</accession>
<feature type="compositionally biased region" description="Polar residues" evidence="1">
    <location>
        <begin position="120"/>
        <end position="141"/>
    </location>
</feature>
<reference evidence="2 3" key="1">
    <citation type="journal article" date="2013" name="Nature">
        <title>Insights into bilaterian evolution from three spiralian genomes.</title>
        <authorList>
            <person name="Simakov O."/>
            <person name="Marletaz F."/>
            <person name="Cho S.J."/>
            <person name="Edsinger-Gonzales E."/>
            <person name="Havlak P."/>
            <person name="Hellsten U."/>
            <person name="Kuo D.H."/>
            <person name="Larsson T."/>
            <person name="Lv J."/>
            <person name="Arendt D."/>
            <person name="Savage R."/>
            <person name="Osoegawa K."/>
            <person name="de Jong P."/>
            <person name="Grimwood J."/>
            <person name="Chapman J.A."/>
            <person name="Shapiro H."/>
            <person name="Aerts A."/>
            <person name="Otillar R.P."/>
            <person name="Terry A.Y."/>
            <person name="Boore J.L."/>
            <person name="Grigoriev I.V."/>
            <person name="Lindberg D.R."/>
            <person name="Seaver E.C."/>
            <person name="Weisblat D.A."/>
            <person name="Putnam N.H."/>
            <person name="Rokhsar D.S."/>
        </authorList>
    </citation>
    <scope>NUCLEOTIDE SEQUENCE [LARGE SCALE GENOMIC DNA]</scope>
</reference>
<dbReference type="GeneID" id="20240928"/>
<protein>
    <submittedName>
        <fullName evidence="2">Uncharacterized protein</fullName>
    </submittedName>
</protein>
<dbReference type="HOGENOM" id="CLU_817079_0_0_1"/>
<organism evidence="2 3">
    <name type="scientific">Lottia gigantea</name>
    <name type="common">Giant owl limpet</name>
    <dbReference type="NCBI Taxonomy" id="225164"/>
    <lineage>
        <taxon>Eukaryota</taxon>
        <taxon>Metazoa</taxon>
        <taxon>Spiralia</taxon>
        <taxon>Lophotrochozoa</taxon>
        <taxon>Mollusca</taxon>
        <taxon>Gastropoda</taxon>
        <taxon>Patellogastropoda</taxon>
        <taxon>Lottioidea</taxon>
        <taxon>Lottiidae</taxon>
        <taxon>Lottia</taxon>
    </lineage>
</organism>
<dbReference type="OrthoDB" id="6090075at2759"/>
<dbReference type="Proteomes" id="UP000030746">
    <property type="component" value="Unassembled WGS sequence"/>
</dbReference>
<dbReference type="RefSeq" id="XP_009064727.1">
    <property type="nucleotide sequence ID" value="XM_009066479.1"/>
</dbReference>
<dbReference type="AlphaFoldDB" id="V4B7F5"/>
<feature type="region of interest" description="Disordered" evidence="1">
    <location>
        <begin position="254"/>
        <end position="282"/>
    </location>
</feature>